<dbReference type="OrthoDB" id="1095087at2759"/>
<evidence type="ECO:0008006" key="5">
    <source>
        <dbReference type="Google" id="ProtNLM"/>
    </source>
</evidence>
<feature type="transmembrane region" description="Helical" evidence="2">
    <location>
        <begin position="28"/>
        <end position="47"/>
    </location>
</feature>
<dbReference type="PANTHER" id="PTHR33640">
    <property type="entry name" value="TRANSMEMBRANE PROTEIN"/>
    <property type="match status" value="1"/>
</dbReference>
<accession>A0A8X7Z2S6</accession>
<evidence type="ECO:0000256" key="1">
    <source>
        <dbReference type="SAM" id="MobiDB-lite"/>
    </source>
</evidence>
<feature type="transmembrane region" description="Helical" evidence="2">
    <location>
        <begin position="67"/>
        <end position="86"/>
    </location>
</feature>
<protein>
    <recommendedName>
        <fullName evidence="5">DUF4408 domain-containing protein</fullName>
    </recommendedName>
</protein>
<keyword evidence="4" id="KW-1185">Reference proteome</keyword>
<name>A0A8X7Z2S6_POPTO</name>
<dbReference type="AlphaFoldDB" id="A0A8X7Z2S6"/>
<evidence type="ECO:0000313" key="4">
    <source>
        <dbReference type="Proteomes" id="UP000886885"/>
    </source>
</evidence>
<organism evidence="3 4">
    <name type="scientific">Populus tomentosa</name>
    <name type="common">Chinese white poplar</name>
    <dbReference type="NCBI Taxonomy" id="118781"/>
    <lineage>
        <taxon>Eukaryota</taxon>
        <taxon>Viridiplantae</taxon>
        <taxon>Streptophyta</taxon>
        <taxon>Embryophyta</taxon>
        <taxon>Tracheophyta</taxon>
        <taxon>Spermatophyta</taxon>
        <taxon>Magnoliopsida</taxon>
        <taxon>eudicotyledons</taxon>
        <taxon>Gunneridae</taxon>
        <taxon>Pentapetalae</taxon>
        <taxon>rosids</taxon>
        <taxon>fabids</taxon>
        <taxon>Malpighiales</taxon>
        <taxon>Salicaceae</taxon>
        <taxon>Saliceae</taxon>
        <taxon>Populus</taxon>
    </lineage>
</organism>
<proteinExistence type="predicted"/>
<evidence type="ECO:0000256" key="2">
    <source>
        <dbReference type="SAM" id="Phobius"/>
    </source>
</evidence>
<dbReference type="Pfam" id="PF03492">
    <property type="entry name" value="Methyltransf_7"/>
    <property type="match status" value="1"/>
</dbReference>
<keyword evidence="2" id="KW-1133">Transmembrane helix</keyword>
<dbReference type="InterPro" id="IPR005299">
    <property type="entry name" value="MeTrfase_7"/>
</dbReference>
<keyword evidence="2" id="KW-0472">Membrane</keyword>
<dbReference type="GO" id="GO:0008168">
    <property type="term" value="F:methyltransferase activity"/>
    <property type="evidence" value="ECO:0007669"/>
    <property type="project" value="InterPro"/>
</dbReference>
<comment type="caution">
    <text evidence="3">The sequence shown here is derived from an EMBL/GenBank/DDBJ whole genome shotgun (WGS) entry which is preliminary data.</text>
</comment>
<feature type="region of interest" description="Disordered" evidence="1">
    <location>
        <begin position="145"/>
        <end position="198"/>
    </location>
</feature>
<gene>
    <name evidence="3" type="ORF">POTOM_034774</name>
</gene>
<reference evidence="3" key="1">
    <citation type="journal article" date="2020" name="bioRxiv">
        <title>Hybrid origin of Populus tomentosa Carr. identified through genome sequencing and phylogenomic analysis.</title>
        <authorList>
            <person name="An X."/>
            <person name="Gao K."/>
            <person name="Chen Z."/>
            <person name="Li J."/>
            <person name="Yang X."/>
            <person name="Yang X."/>
            <person name="Zhou J."/>
            <person name="Guo T."/>
            <person name="Zhao T."/>
            <person name="Huang S."/>
            <person name="Miao D."/>
            <person name="Khan W.U."/>
            <person name="Rao P."/>
            <person name="Ye M."/>
            <person name="Lei B."/>
            <person name="Liao W."/>
            <person name="Wang J."/>
            <person name="Ji L."/>
            <person name="Li Y."/>
            <person name="Guo B."/>
            <person name="Mustafa N.S."/>
            <person name="Li S."/>
            <person name="Yun Q."/>
            <person name="Keller S.R."/>
            <person name="Mao J."/>
            <person name="Zhang R."/>
            <person name="Strauss S.H."/>
        </authorList>
    </citation>
    <scope>NUCLEOTIDE SEQUENCE</scope>
    <source>
        <strain evidence="3">GM15</strain>
        <tissue evidence="3">Leaf</tissue>
    </source>
</reference>
<keyword evidence="2" id="KW-0812">Transmembrane</keyword>
<evidence type="ECO:0000313" key="3">
    <source>
        <dbReference type="EMBL" id="KAG6761546.1"/>
    </source>
</evidence>
<dbReference type="PANTHER" id="PTHR33640:SF8">
    <property type="entry name" value="TRANSMEMBRANE PROTEIN"/>
    <property type="match status" value="1"/>
</dbReference>
<dbReference type="EMBL" id="JAAWWB010000018">
    <property type="protein sequence ID" value="KAG6761546.1"/>
    <property type="molecule type" value="Genomic_DNA"/>
</dbReference>
<sequence>MDSFNITSIKIEKAKAIKKHRKIQRIASLFRLIEIGVVLALISRFSIQLPVAVKNSSEYFKDLTVILASPRFVFVLGNMIVITLFAKSGQFSGQDSNGKNPSTDLYDEFVEKSEKSQETHQYEAECREKQVTYVEYKVTEDTSTSLERKKYHRSQSEKLERPDSSRELRRSATDKCRKTIDSAKESEKSSSPKDKMSNDEFRSTIEAFIARQKSVNLPIRNFLRSKTFCALSNDFMVSLKSRSEEMIPGGHMVLTVIGSDRMVLTVIGSDRKANFSGNQRFNLPHCAAPAEEARHIIKKKGSLNIERFTVFQVDWDACMGNDLRFDKHARDKYITMSIRVVIESSLDTKSGSEIMEVC</sequence>
<feature type="compositionally biased region" description="Basic and acidic residues" evidence="1">
    <location>
        <begin position="154"/>
        <end position="198"/>
    </location>
</feature>
<dbReference type="Proteomes" id="UP000886885">
    <property type="component" value="Chromosome 9D"/>
</dbReference>